<evidence type="ECO:0000313" key="2">
    <source>
        <dbReference type="Proteomes" id="UP000694427"/>
    </source>
</evidence>
<name>A0A8C1R6N3_CYPCA</name>
<reference evidence="1" key="2">
    <citation type="submission" date="2025-09" db="UniProtKB">
        <authorList>
            <consortium name="Ensembl"/>
        </authorList>
    </citation>
    <scope>IDENTIFICATION</scope>
</reference>
<reference evidence="1" key="1">
    <citation type="submission" date="2025-08" db="UniProtKB">
        <authorList>
            <consortium name="Ensembl"/>
        </authorList>
    </citation>
    <scope>IDENTIFICATION</scope>
</reference>
<sequence length="96" mass="11148">MIVFNFILQVKSYFCTCEFELRANLASVQALDRSISNRKNGSASLREHEETRQNCTFKLNKTSKFMFLILNSVYFSTICHIKHILPLNQVLKIQSS</sequence>
<dbReference type="Ensembl" id="ENSCCRT00010101559.1">
    <property type="protein sequence ID" value="ENSCCRP00010091580.1"/>
    <property type="gene ID" value="ENSCCRG00010040033.1"/>
</dbReference>
<evidence type="ECO:0000313" key="1">
    <source>
        <dbReference type="Ensembl" id="ENSCCRP00010091580.1"/>
    </source>
</evidence>
<dbReference type="Proteomes" id="UP000694427">
    <property type="component" value="Unplaced"/>
</dbReference>
<proteinExistence type="predicted"/>
<accession>A0A8C1R6N3</accession>
<protein>
    <submittedName>
        <fullName evidence="1">Uncharacterized protein</fullName>
    </submittedName>
</protein>
<dbReference type="AlphaFoldDB" id="A0A8C1R6N3"/>
<organism evidence="1 2">
    <name type="scientific">Cyprinus carpio</name>
    <name type="common">Common carp</name>
    <dbReference type="NCBI Taxonomy" id="7962"/>
    <lineage>
        <taxon>Eukaryota</taxon>
        <taxon>Metazoa</taxon>
        <taxon>Chordata</taxon>
        <taxon>Craniata</taxon>
        <taxon>Vertebrata</taxon>
        <taxon>Euteleostomi</taxon>
        <taxon>Actinopterygii</taxon>
        <taxon>Neopterygii</taxon>
        <taxon>Teleostei</taxon>
        <taxon>Ostariophysi</taxon>
        <taxon>Cypriniformes</taxon>
        <taxon>Cyprinidae</taxon>
        <taxon>Cyprininae</taxon>
        <taxon>Cyprinus</taxon>
    </lineage>
</organism>
<keyword evidence="2" id="KW-1185">Reference proteome</keyword>